<name>A0A810N498_9ACTN</name>
<gene>
    <name evidence="4" type="ORF">Prubr_35540</name>
</gene>
<keyword evidence="1" id="KW-0808">Transferase</keyword>
<evidence type="ECO:0000313" key="4">
    <source>
        <dbReference type="EMBL" id="BCJ66533.1"/>
    </source>
</evidence>
<evidence type="ECO:0000256" key="1">
    <source>
        <dbReference type="ARBA" id="ARBA00022679"/>
    </source>
</evidence>
<evidence type="ECO:0000256" key="2">
    <source>
        <dbReference type="ARBA" id="ARBA00023315"/>
    </source>
</evidence>
<dbReference type="PANTHER" id="PTHR43877">
    <property type="entry name" value="AMINOALKYLPHOSPHONATE N-ACETYLTRANSFERASE-RELATED-RELATED"/>
    <property type="match status" value="1"/>
</dbReference>
<keyword evidence="5" id="KW-1185">Reference proteome</keyword>
<dbReference type="SUPFAM" id="SSF55729">
    <property type="entry name" value="Acyl-CoA N-acyltransferases (Nat)"/>
    <property type="match status" value="1"/>
</dbReference>
<dbReference type="Gene3D" id="3.40.630.30">
    <property type="match status" value="1"/>
</dbReference>
<dbReference type="Pfam" id="PF00583">
    <property type="entry name" value="Acetyltransf_1"/>
    <property type="match status" value="1"/>
</dbReference>
<dbReference type="KEGG" id="pry:Prubr_35540"/>
<dbReference type="PROSITE" id="PS51186">
    <property type="entry name" value="GNAT"/>
    <property type="match status" value="1"/>
</dbReference>
<proteinExistence type="predicted"/>
<dbReference type="RefSeq" id="WP_212826717.1">
    <property type="nucleotide sequence ID" value="NZ_AP023359.1"/>
</dbReference>
<dbReference type="InterPro" id="IPR000182">
    <property type="entry name" value="GNAT_dom"/>
</dbReference>
<sequence>MSPVLVRLAEPAEFDTVARLTLAAYEADGQLKDDRSYAPTLADVATRAGAGELLVAVDEASGRLLGSVTFVLPGSRYAELSGAGEAEFRMLSVDPAAQGRGVGEALTRACLSRAAALGCHAVVISTRTFTEPAHRLYRRVGFVRTPAADWSPVPGVDLIAWRYDLTAAGR</sequence>
<dbReference type="InterPro" id="IPR016181">
    <property type="entry name" value="Acyl_CoA_acyltransferase"/>
</dbReference>
<evidence type="ECO:0000313" key="5">
    <source>
        <dbReference type="Proteomes" id="UP000680866"/>
    </source>
</evidence>
<evidence type="ECO:0000259" key="3">
    <source>
        <dbReference type="PROSITE" id="PS51186"/>
    </source>
</evidence>
<dbReference type="CDD" id="cd04301">
    <property type="entry name" value="NAT_SF"/>
    <property type="match status" value="1"/>
</dbReference>
<dbReference type="GO" id="GO:0016747">
    <property type="term" value="F:acyltransferase activity, transferring groups other than amino-acyl groups"/>
    <property type="evidence" value="ECO:0007669"/>
    <property type="project" value="InterPro"/>
</dbReference>
<reference evidence="4" key="1">
    <citation type="submission" date="2020-08" db="EMBL/GenBank/DDBJ databases">
        <title>Whole genome shotgun sequence of Polymorphospora rubra NBRC 101157.</title>
        <authorList>
            <person name="Komaki H."/>
            <person name="Tamura T."/>
        </authorList>
    </citation>
    <scope>NUCLEOTIDE SEQUENCE</scope>
    <source>
        <strain evidence="4">NBRC 101157</strain>
    </source>
</reference>
<accession>A0A810N498</accession>
<organism evidence="4 5">
    <name type="scientific">Polymorphospora rubra</name>
    <dbReference type="NCBI Taxonomy" id="338584"/>
    <lineage>
        <taxon>Bacteria</taxon>
        <taxon>Bacillati</taxon>
        <taxon>Actinomycetota</taxon>
        <taxon>Actinomycetes</taxon>
        <taxon>Micromonosporales</taxon>
        <taxon>Micromonosporaceae</taxon>
        <taxon>Polymorphospora</taxon>
    </lineage>
</organism>
<dbReference type="Proteomes" id="UP000680866">
    <property type="component" value="Chromosome"/>
</dbReference>
<dbReference type="PANTHER" id="PTHR43877:SF2">
    <property type="entry name" value="AMINOALKYLPHOSPHONATE N-ACETYLTRANSFERASE-RELATED"/>
    <property type="match status" value="1"/>
</dbReference>
<dbReference type="AlphaFoldDB" id="A0A810N498"/>
<dbReference type="InterPro" id="IPR050832">
    <property type="entry name" value="Bact_Acetyltransf"/>
</dbReference>
<feature type="domain" description="N-acetyltransferase" evidence="3">
    <location>
        <begin position="4"/>
        <end position="168"/>
    </location>
</feature>
<keyword evidence="2" id="KW-0012">Acyltransferase</keyword>
<dbReference type="EMBL" id="AP023359">
    <property type="protein sequence ID" value="BCJ66533.1"/>
    <property type="molecule type" value="Genomic_DNA"/>
</dbReference>
<protein>
    <submittedName>
        <fullName evidence="4">N-acetyltransferase</fullName>
    </submittedName>
</protein>